<dbReference type="Proteomes" id="UP001597233">
    <property type="component" value="Unassembled WGS sequence"/>
</dbReference>
<dbReference type="EMBL" id="JBHUEH010000014">
    <property type="protein sequence ID" value="MFD1885978.1"/>
    <property type="molecule type" value="Genomic_DNA"/>
</dbReference>
<organism evidence="1 2">
    <name type="scientific">Paenibacillus wenxiniae</name>
    <dbReference type="NCBI Taxonomy" id="1636843"/>
    <lineage>
        <taxon>Bacteria</taxon>
        <taxon>Bacillati</taxon>
        <taxon>Bacillota</taxon>
        <taxon>Bacilli</taxon>
        <taxon>Bacillales</taxon>
        <taxon>Paenibacillaceae</taxon>
        <taxon>Paenibacillus</taxon>
    </lineage>
</organism>
<keyword evidence="2" id="KW-1185">Reference proteome</keyword>
<reference evidence="2" key="1">
    <citation type="journal article" date="2019" name="Int. J. Syst. Evol. Microbiol.">
        <title>The Global Catalogue of Microorganisms (GCM) 10K type strain sequencing project: providing services to taxonomists for standard genome sequencing and annotation.</title>
        <authorList>
            <consortium name="The Broad Institute Genomics Platform"/>
            <consortium name="The Broad Institute Genome Sequencing Center for Infectious Disease"/>
            <person name="Wu L."/>
            <person name="Ma J."/>
        </authorList>
    </citation>
    <scope>NUCLEOTIDE SEQUENCE [LARGE SCALE GENOMIC DNA]</scope>
    <source>
        <strain evidence="2">CCUG 54950</strain>
    </source>
</reference>
<comment type="caution">
    <text evidence="1">The sequence shown here is derived from an EMBL/GenBank/DDBJ whole genome shotgun (WGS) entry which is preliminary data.</text>
</comment>
<dbReference type="RefSeq" id="WP_347324905.1">
    <property type="nucleotide sequence ID" value="NZ_JBCGUH010000004.1"/>
</dbReference>
<protein>
    <submittedName>
        <fullName evidence="1">Uncharacterized protein</fullName>
    </submittedName>
</protein>
<evidence type="ECO:0000313" key="2">
    <source>
        <dbReference type="Proteomes" id="UP001597233"/>
    </source>
</evidence>
<name>A0ABW4RKJ8_9BACL</name>
<gene>
    <name evidence="1" type="ORF">ACFSC9_10600</name>
</gene>
<evidence type="ECO:0000313" key="1">
    <source>
        <dbReference type="EMBL" id="MFD1885978.1"/>
    </source>
</evidence>
<proteinExistence type="predicted"/>
<sequence length="100" mass="11037">MSAIHRMQPAVDTSNGCKGCNRSPVLSEERIEQLVQLAMAGKQADELASETVQQERFQRCMVCPSLQFGTTCKHCGCLVHIRTRLQASHCPAPAGSHWEL</sequence>
<accession>A0ABW4RKJ8</accession>